<evidence type="ECO:0000313" key="3">
    <source>
        <dbReference type="Proteomes" id="UP000765509"/>
    </source>
</evidence>
<sequence length="247" mass="28162">MKRQEKSLIWKVFLKKDMSGGFQGFPHSPRSVPTNVDMNSEPELIEGTILRAEPFTSGRNRNISVPIKKMVQSHKRRGSGNMPKPLEGGHELLLTNQELSWSGEDHRTLRRVEPTVLKRKGQKDKELIEEPKSFIHRPEKGITNDSSFGERRSSGVYQLQTSSRSVQRQAQRTSKETERSQEPSRKVQRQSQLEQTLPTGVQDPQIGAFRTGQCLQYGQDCYGIHSQGAGKDEKDFSMQIIQEIKFV</sequence>
<feature type="compositionally biased region" description="Basic and acidic residues" evidence="1">
    <location>
        <begin position="123"/>
        <end position="153"/>
    </location>
</feature>
<dbReference type="AlphaFoldDB" id="A0A9Q3QA81"/>
<proteinExistence type="predicted"/>
<name>A0A9Q3QA81_9BASI</name>
<dbReference type="EMBL" id="AVOT02140288">
    <property type="protein sequence ID" value="MBW0590854.1"/>
    <property type="molecule type" value="Genomic_DNA"/>
</dbReference>
<dbReference type="Proteomes" id="UP000765509">
    <property type="component" value="Unassembled WGS sequence"/>
</dbReference>
<keyword evidence="3" id="KW-1185">Reference proteome</keyword>
<feature type="region of interest" description="Disordered" evidence="1">
    <location>
        <begin position="112"/>
        <end position="205"/>
    </location>
</feature>
<evidence type="ECO:0000256" key="1">
    <source>
        <dbReference type="SAM" id="MobiDB-lite"/>
    </source>
</evidence>
<gene>
    <name evidence="2" type="ORF">O181_130569</name>
</gene>
<feature type="compositionally biased region" description="Basic and acidic residues" evidence="1">
    <location>
        <begin position="173"/>
        <end position="185"/>
    </location>
</feature>
<comment type="caution">
    <text evidence="2">The sequence shown here is derived from an EMBL/GenBank/DDBJ whole genome shotgun (WGS) entry which is preliminary data.</text>
</comment>
<evidence type="ECO:0000313" key="2">
    <source>
        <dbReference type="EMBL" id="MBW0590854.1"/>
    </source>
</evidence>
<feature type="compositionally biased region" description="Polar residues" evidence="1">
    <location>
        <begin position="189"/>
        <end position="199"/>
    </location>
</feature>
<protein>
    <submittedName>
        <fullName evidence="2">Uncharacterized protein</fullName>
    </submittedName>
</protein>
<reference evidence="2" key="1">
    <citation type="submission" date="2021-03" db="EMBL/GenBank/DDBJ databases">
        <title>Draft genome sequence of rust myrtle Austropuccinia psidii MF-1, a brazilian biotype.</title>
        <authorList>
            <person name="Quecine M.C."/>
            <person name="Pachon D.M.R."/>
            <person name="Bonatelli M.L."/>
            <person name="Correr F.H."/>
            <person name="Franceschini L.M."/>
            <person name="Leite T.F."/>
            <person name="Margarido G.R.A."/>
            <person name="Almeida C.A."/>
            <person name="Ferrarezi J.A."/>
            <person name="Labate C.A."/>
        </authorList>
    </citation>
    <scope>NUCLEOTIDE SEQUENCE</scope>
    <source>
        <strain evidence="2">MF-1</strain>
    </source>
</reference>
<accession>A0A9Q3QA81</accession>
<feature type="compositionally biased region" description="Polar residues" evidence="1">
    <location>
        <begin position="155"/>
        <end position="172"/>
    </location>
</feature>
<organism evidence="2 3">
    <name type="scientific">Austropuccinia psidii MF-1</name>
    <dbReference type="NCBI Taxonomy" id="1389203"/>
    <lineage>
        <taxon>Eukaryota</taxon>
        <taxon>Fungi</taxon>
        <taxon>Dikarya</taxon>
        <taxon>Basidiomycota</taxon>
        <taxon>Pucciniomycotina</taxon>
        <taxon>Pucciniomycetes</taxon>
        <taxon>Pucciniales</taxon>
        <taxon>Sphaerophragmiaceae</taxon>
        <taxon>Austropuccinia</taxon>
    </lineage>
</organism>